<reference evidence="6" key="1">
    <citation type="submission" date="2020-12" db="EMBL/GenBank/DDBJ databases">
        <title>Metabolic potential, ecology and presence of endohyphal bacteria is reflected in genomic diversity of Mucoromycotina.</title>
        <authorList>
            <person name="Muszewska A."/>
            <person name="Okrasinska A."/>
            <person name="Steczkiewicz K."/>
            <person name="Drgas O."/>
            <person name="Orlowska M."/>
            <person name="Perlinska-Lenart U."/>
            <person name="Aleksandrzak-Piekarczyk T."/>
            <person name="Szatraj K."/>
            <person name="Zielenkiewicz U."/>
            <person name="Pilsyk S."/>
            <person name="Malc E."/>
            <person name="Mieczkowski P."/>
            <person name="Kruszewska J.S."/>
            <person name="Biernat P."/>
            <person name="Pawlowska J."/>
        </authorList>
    </citation>
    <scope>NUCLEOTIDE SEQUENCE</scope>
    <source>
        <strain evidence="6">WA0000067209</strain>
    </source>
</reference>
<evidence type="ECO:0000256" key="4">
    <source>
        <dbReference type="SAM" id="MobiDB-lite"/>
    </source>
</evidence>
<dbReference type="GO" id="GO:0017056">
    <property type="term" value="F:structural constituent of nuclear pore"/>
    <property type="evidence" value="ECO:0007669"/>
    <property type="project" value="TreeGrafter"/>
</dbReference>
<feature type="domain" description="Nucleoporin Nup54 alpha-helical" evidence="5">
    <location>
        <begin position="340"/>
        <end position="394"/>
    </location>
</feature>
<proteinExistence type="predicted"/>
<dbReference type="GO" id="GO:0036228">
    <property type="term" value="P:protein localization to nuclear inner membrane"/>
    <property type="evidence" value="ECO:0007669"/>
    <property type="project" value="TreeGrafter"/>
</dbReference>
<keyword evidence="3" id="KW-0539">Nucleus</keyword>
<sequence length="398" mass="42977">MHKRTFSTSTPQTSFGTQPSMFGQANTSTPSFSFGGSQPAAAQSTPAFGTQQASSFGQPAATQSSFSFGSTAPSTTPFGAQTATTPKPSFSFGSNTQTNASGFGAQAPSTQAPSSFSFGANTQQTAPGFGAQSTNQPQSSLSFGSITQAANPAFGALNSSNQPSSSFSFGANAQNNTSLFGAQTAQSKPAFSFGSATQNPMANAFGGQPQANNQSSFGGNANIPNQKSELQIWQELALIKAKWDTKSPLCYFKHFFYNMVHPDEVHRYVKPAEIDPALWAEAMRNNPDPSCMVPALAVGFDDVRKRMESQYRQCAIYKSRLEVKGADFLKLCWTVLSYAFDSILQAMTAKLEQLQRKHTLETLTRLAEHKRRHVDLTRRTIQVCNHGHYLKPANYILI</sequence>
<dbReference type="PANTHER" id="PTHR13000">
    <property type="entry name" value="NUCLEOPORIN P54"/>
    <property type="match status" value="1"/>
</dbReference>
<dbReference type="GO" id="GO:0006607">
    <property type="term" value="P:NLS-bearing protein import into nucleus"/>
    <property type="evidence" value="ECO:0007669"/>
    <property type="project" value="TreeGrafter"/>
</dbReference>
<dbReference type="InterPro" id="IPR025574">
    <property type="entry name" value="Nucleoporin_FG_rpt"/>
</dbReference>
<protein>
    <recommendedName>
        <fullName evidence="5">Nucleoporin Nup54 alpha-helical domain-containing protein</fullName>
    </recommendedName>
</protein>
<feature type="region of interest" description="Disordered" evidence="4">
    <location>
        <begin position="199"/>
        <end position="219"/>
    </location>
</feature>
<evidence type="ECO:0000256" key="1">
    <source>
        <dbReference type="ARBA" id="ARBA00004123"/>
    </source>
</evidence>
<feature type="domain" description="Nucleoporin Nup54 alpha-helical" evidence="5">
    <location>
        <begin position="270"/>
        <end position="322"/>
    </location>
</feature>
<accession>A0A8H7PGT9</accession>
<evidence type="ECO:0000313" key="6">
    <source>
        <dbReference type="EMBL" id="KAG2173712.1"/>
    </source>
</evidence>
<dbReference type="OrthoDB" id="6162375at2759"/>
<keyword evidence="7" id="KW-1185">Reference proteome</keyword>
<evidence type="ECO:0000256" key="2">
    <source>
        <dbReference type="ARBA" id="ARBA00022448"/>
    </source>
</evidence>
<comment type="caution">
    <text evidence="6">The sequence shown here is derived from an EMBL/GenBank/DDBJ whole genome shotgun (WGS) entry which is preliminary data.</text>
</comment>
<name>A0A8H7PGT9_MORIS</name>
<feature type="region of interest" description="Disordered" evidence="4">
    <location>
        <begin position="1"/>
        <end position="142"/>
    </location>
</feature>
<dbReference type="Pfam" id="PF13634">
    <property type="entry name" value="Nucleoporin_FG"/>
    <property type="match status" value="1"/>
</dbReference>
<dbReference type="GO" id="GO:0044613">
    <property type="term" value="C:nuclear pore central transport channel"/>
    <property type="evidence" value="ECO:0007669"/>
    <property type="project" value="TreeGrafter"/>
</dbReference>
<organism evidence="6 7">
    <name type="scientific">Mortierella isabellina</name>
    <name type="common">Filamentous fungus</name>
    <name type="synonym">Umbelopsis isabellina</name>
    <dbReference type="NCBI Taxonomy" id="91625"/>
    <lineage>
        <taxon>Eukaryota</taxon>
        <taxon>Fungi</taxon>
        <taxon>Fungi incertae sedis</taxon>
        <taxon>Mucoromycota</taxon>
        <taxon>Mucoromycotina</taxon>
        <taxon>Umbelopsidomycetes</taxon>
        <taxon>Umbelopsidales</taxon>
        <taxon>Umbelopsidaceae</taxon>
        <taxon>Umbelopsis</taxon>
    </lineage>
</organism>
<dbReference type="PANTHER" id="PTHR13000:SF0">
    <property type="entry name" value="NUCLEOPORIN P54"/>
    <property type="match status" value="1"/>
</dbReference>
<dbReference type="Proteomes" id="UP000654370">
    <property type="component" value="Unassembled WGS sequence"/>
</dbReference>
<comment type="subcellular location">
    <subcellularLocation>
        <location evidence="1">Nucleus</location>
    </subcellularLocation>
</comment>
<dbReference type="Pfam" id="PF13874">
    <property type="entry name" value="Nup54"/>
    <property type="match status" value="2"/>
</dbReference>
<dbReference type="EMBL" id="JAEPQZ010000014">
    <property type="protein sequence ID" value="KAG2173712.1"/>
    <property type="molecule type" value="Genomic_DNA"/>
</dbReference>
<dbReference type="InterPro" id="IPR024864">
    <property type="entry name" value="Nup54/Nup57/Nup44"/>
</dbReference>
<dbReference type="Gene3D" id="1.20.5.490">
    <property type="entry name" value="Single helix bin"/>
    <property type="match status" value="1"/>
</dbReference>
<evidence type="ECO:0000313" key="7">
    <source>
        <dbReference type="Proteomes" id="UP000654370"/>
    </source>
</evidence>
<dbReference type="AlphaFoldDB" id="A0A8H7PGT9"/>
<evidence type="ECO:0000256" key="3">
    <source>
        <dbReference type="ARBA" id="ARBA00023242"/>
    </source>
</evidence>
<keyword evidence="2" id="KW-0813">Transport</keyword>
<dbReference type="GO" id="GO:0006999">
    <property type="term" value="P:nuclear pore organization"/>
    <property type="evidence" value="ECO:0007669"/>
    <property type="project" value="TreeGrafter"/>
</dbReference>
<dbReference type="InterPro" id="IPR025712">
    <property type="entry name" value="Nup54_alpha-helical_dom"/>
</dbReference>
<feature type="compositionally biased region" description="Polar residues" evidence="4">
    <location>
        <begin position="209"/>
        <end position="219"/>
    </location>
</feature>
<evidence type="ECO:0000259" key="5">
    <source>
        <dbReference type="Pfam" id="PF13874"/>
    </source>
</evidence>
<gene>
    <name evidence="6" type="ORF">INT43_005132</name>
</gene>